<dbReference type="InterPro" id="IPR029032">
    <property type="entry name" value="AhpD-like"/>
</dbReference>
<dbReference type="SUPFAM" id="SSF69118">
    <property type="entry name" value="AhpD-like"/>
    <property type="match status" value="1"/>
</dbReference>
<organism evidence="1 2">
    <name type="scientific">Penicillium solitum</name>
    <dbReference type="NCBI Taxonomy" id="60172"/>
    <lineage>
        <taxon>Eukaryota</taxon>
        <taxon>Fungi</taxon>
        <taxon>Dikarya</taxon>
        <taxon>Ascomycota</taxon>
        <taxon>Pezizomycotina</taxon>
        <taxon>Eurotiomycetes</taxon>
        <taxon>Eurotiomycetidae</taxon>
        <taxon>Eurotiales</taxon>
        <taxon>Aspergillaceae</taxon>
        <taxon>Penicillium</taxon>
    </lineage>
</organism>
<accession>A0A1V6RQZ2</accession>
<keyword evidence="2" id="KW-1185">Reference proteome</keyword>
<evidence type="ECO:0008006" key="3">
    <source>
        <dbReference type="Google" id="ProtNLM"/>
    </source>
</evidence>
<evidence type="ECO:0000313" key="1">
    <source>
        <dbReference type="EMBL" id="OQE03970.1"/>
    </source>
</evidence>
<dbReference type="AlphaFoldDB" id="A0A1V6RQZ2"/>
<dbReference type="Gene3D" id="1.20.1290.10">
    <property type="entry name" value="AhpD-like"/>
    <property type="match status" value="1"/>
</dbReference>
<dbReference type="InterPro" id="IPR052999">
    <property type="entry name" value="PTS1_Protein"/>
</dbReference>
<dbReference type="Proteomes" id="UP000191612">
    <property type="component" value="Unassembled WGS sequence"/>
</dbReference>
<dbReference type="STRING" id="60172.A0A1V6RQZ2"/>
<sequence>MAGQFDVDFYHSLAATGKSAARVKWYRTAIVALGALNYPEEIPKLYQLLLTSYIPEADQQLETGKIRESLTKTGSALRALATATPSELMDSTYHREGDTSKEAIRRGRELFSQIYERIPGYDPSKTLEASPDYYHIVTELFYGHIFSFNGVLDGFETGHIIVAALLGIDCHEQAHNHMLGMLIHGADREDLESIRSIVVSLANHYDVRFKNPPITIPDLSTSVSNICP</sequence>
<gene>
    <name evidence="1" type="ORF">PENSOL_c001G00560</name>
</gene>
<name>A0A1V6RQZ2_9EURO</name>
<dbReference type="EMBL" id="MDYO01000001">
    <property type="protein sequence ID" value="OQE03970.1"/>
    <property type="molecule type" value="Genomic_DNA"/>
</dbReference>
<dbReference type="PANTHER" id="PTHR28180">
    <property type="entry name" value="CONSERVED MITOCHONDRIAL PROTEIN-RELATED"/>
    <property type="match status" value="1"/>
</dbReference>
<protein>
    <recommendedName>
        <fullName evidence="3">Carboxymuconolactone decarboxylase-like domain-containing protein</fullName>
    </recommendedName>
</protein>
<reference evidence="2" key="1">
    <citation type="journal article" date="2017" name="Nat. Microbiol.">
        <title>Global analysis of biosynthetic gene clusters reveals vast potential of secondary metabolite production in Penicillium species.</title>
        <authorList>
            <person name="Nielsen J.C."/>
            <person name="Grijseels S."/>
            <person name="Prigent S."/>
            <person name="Ji B."/>
            <person name="Dainat J."/>
            <person name="Nielsen K.F."/>
            <person name="Frisvad J.C."/>
            <person name="Workman M."/>
            <person name="Nielsen J."/>
        </authorList>
    </citation>
    <scope>NUCLEOTIDE SEQUENCE [LARGE SCALE GENOMIC DNA]</scope>
    <source>
        <strain evidence="2">IBT 29525</strain>
    </source>
</reference>
<comment type="caution">
    <text evidence="1">The sequence shown here is derived from an EMBL/GenBank/DDBJ whole genome shotgun (WGS) entry which is preliminary data.</text>
</comment>
<proteinExistence type="predicted"/>
<dbReference type="PANTHER" id="PTHR28180:SF2">
    <property type="entry name" value="PEROXISOMAL PROTEIN 2"/>
    <property type="match status" value="1"/>
</dbReference>
<evidence type="ECO:0000313" key="2">
    <source>
        <dbReference type="Proteomes" id="UP000191612"/>
    </source>
</evidence>